<dbReference type="InterPro" id="IPR036426">
    <property type="entry name" value="Bulb-type_lectin_dom_sf"/>
</dbReference>
<dbReference type="Gene3D" id="2.40.128.20">
    <property type="match status" value="1"/>
</dbReference>
<gene>
    <name evidence="7" type="ORF">CHIRRI_LOCUS4802</name>
</gene>
<dbReference type="SMART" id="SM00020">
    <property type="entry name" value="Tryp_SPc"/>
    <property type="match status" value="1"/>
</dbReference>
<evidence type="ECO:0000313" key="8">
    <source>
        <dbReference type="Proteomes" id="UP001153620"/>
    </source>
</evidence>
<dbReference type="PRINTS" id="PR00722">
    <property type="entry name" value="CHYMOTRYPSIN"/>
</dbReference>
<protein>
    <recommendedName>
        <fullName evidence="9">Bulb-type lectin domain-containing protein</fullName>
    </recommendedName>
</protein>
<dbReference type="EMBL" id="OU895878">
    <property type="protein sequence ID" value="CAG9801882.1"/>
    <property type="molecule type" value="Genomic_DNA"/>
</dbReference>
<evidence type="ECO:0000256" key="1">
    <source>
        <dbReference type="ARBA" id="ARBA00023157"/>
    </source>
</evidence>
<dbReference type="InterPro" id="IPR000566">
    <property type="entry name" value="Lipocln_cytosolic_FA-bd_dom"/>
</dbReference>
<keyword evidence="8" id="KW-1185">Reference proteome</keyword>
<feature type="domain" description="Bulb-type lectin" evidence="6">
    <location>
        <begin position="478"/>
        <end position="586"/>
    </location>
</feature>
<dbReference type="GO" id="GO:0004252">
    <property type="term" value="F:serine-type endopeptidase activity"/>
    <property type="evidence" value="ECO:0007669"/>
    <property type="project" value="InterPro"/>
</dbReference>
<sequence length="596" mass="65878">MKNLILALCVSFTLGLEFDRPCRTDVSAKENFSPAFYTGIWFELYNSLEQGFAECIDHHYTRRGLQQVFDVERTGINNGTRLRETAVVRVVNPEETPMRAILQGTVNRINGEIITYNYRIHATDYTNYAIVWSCVDLENNRSREEGSIVGRSTQLTPAVYAKVDALLLEIGLNREDFRFIDHSPEAHYRHFIKMIFGYYLILLFILNGLNALDLNPTSKNLTVPENLEDFLSKYVKKEKSQSKTPKLQISSGRRAYDTQFPYVADLIIVDGATGARTLCSASLIATNWLLTAKNCIPSNIKSILAIFGSADRQSSTKTRIFVNHVSFAGAPDVALLRLEKSVTLSSTIKLIRLPGIPKENFGYDLYDITAIGWGATSSGVSRYLQFANFKILPKIRCNFSPHTFCSFSYNGGSSLKAGDFGGPAVIIDSDGIETLVGINAATSATNEGVYQIMTRVSSLLRWIQLTTGVVYQPDSMVVPKGYQSNCISPGSSLFSASGCYGLLFQTDGNVVIYSKAKAVIWATNTSGKKATNFCIQSDGNLVLYNGLTPVWNSRTNMYPGAYAKLQADASLAIFKAGTTTSPVWRSKALTTFPNQC</sequence>
<evidence type="ECO:0000256" key="4">
    <source>
        <dbReference type="SAM" id="SignalP"/>
    </source>
</evidence>
<feature type="chain" id="PRO_5040273623" description="Bulb-type lectin domain-containing protein" evidence="4">
    <location>
        <begin position="16"/>
        <end position="596"/>
    </location>
</feature>
<dbReference type="PROSITE" id="PS50240">
    <property type="entry name" value="TRYPSIN_DOM"/>
    <property type="match status" value="1"/>
</dbReference>
<evidence type="ECO:0000259" key="5">
    <source>
        <dbReference type="PROSITE" id="PS50240"/>
    </source>
</evidence>
<evidence type="ECO:0008006" key="9">
    <source>
        <dbReference type="Google" id="ProtNLM"/>
    </source>
</evidence>
<dbReference type="InterPro" id="IPR001480">
    <property type="entry name" value="Bulb-type_lectin_dom"/>
</dbReference>
<dbReference type="InterPro" id="IPR001314">
    <property type="entry name" value="Peptidase_S1A"/>
</dbReference>
<comment type="similarity">
    <text evidence="3">Belongs to the peptidase S1 family. CLIP subfamily.</text>
</comment>
<feature type="domain" description="Peptidase S1" evidence="5">
    <location>
        <begin position="249"/>
        <end position="468"/>
    </location>
</feature>
<dbReference type="Gene3D" id="2.40.10.10">
    <property type="entry name" value="Trypsin-like serine proteases"/>
    <property type="match status" value="1"/>
</dbReference>
<dbReference type="Proteomes" id="UP001153620">
    <property type="component" value="Chromosome 2"/>
</dbReference>
<dbReference type="SUPFAM" id="SSF50814">
    <property type="entry name" value="Lipocalins"/>
    <property type="match status" value="1"/>
</dbReference>
<evidence type="ECO:0000256" key="3">
    <source>
        <dbReference type="ARBA" id="ARBA00024195"/>
    </source>
</evidence>
<keyword evidence="2" id="KW-0325">Glycoprotein</keyword>
<dbReference type="Pfam" id="PF00061">
    <property type="entry name" value="Lipocalin"/>
    <property type="match status" value="1"/>
</dbReference>
<evidence type="ECO:0000313" key="7">
    <source>
        <dbReference type="EMBL" id="CAG9801882.1"/>
    </source>
</evidence>
<dbReference type="SMART" id="SM00108">
    <property type="entry name" value="B_lectin"/>
    <property type="match status" value="1"/>
</dbReference>
<dbReference type="AlphaFoldDB" id="A0A9N9WRZ7"/>
<dbReference type="InterPro" id="IPR009003">
    <property type="entry name" value="Peptidase_S1_PA"/>
</dbReference>
<reference evidence="7" key="1">
    <citation type="submission" date="2022-01" db="EMBL/GenBank/DDBJ databases">
        <authorList>
            <person name="King R."/>
        </authorList>
    </citation>
    <scope>NUCLEOTIDE SEQUENCE</scope>
</reference>
<dbReference type="SUPFAM" id="SSF50494">
    <property type="entry name" value="Trypsin-like serine proteases"/>
    <property type="match status" value="1"/>
</dbReference>
<dbReference type="GO" id="GO:0006508">
    <property type="term" value="P:proteolysis"/>
    <property type="evidence" value="ECO:0007669"/>
    <property type="project" value="InterPro"/>
</dbReference>
<dbReference type="SUPFAM" id="SSF51110">
    <property type="entry name" value="alpha-D-mannose-specific plant lectins"/>
    <property type="match status" value="1"/>
</dbReference>
<dbReference type="InterPro" id="IPR043504">
    <property type="entry name" value="Peptidase_S1_PA_chymotrypsin"/>
</dbReference>
<dbReference type="InterPro" id="IPR051487">
    <property type="entry name" value="Ser/Thr_Proteases_Immune/Dev"/>
</dbReference>
<accession>A0A9N9WRZ7</accession>
<keyword evidence="1" id="KW-1015">Disulfide bond</keyword>
<dbReference type="PROSITE" id="PS50927">
    <property type="entry name" value="BULB_LECTIN"/>
    <property type="match status" value="1"/>
</dbReference>
<keyword evidence="4" id="KW-0732">Signal</keyword>
<reference evidence="7" key="2">
    <citation type="submission" date="2022-10" db="EMBL/GenBank/DDBJ databases">
        <authorList>
            <consortium name="ENA_rothamsted_submissions"/>
            <consortium name="culmorum"/>
            <person name="King R."/>
        </authorList>
    </citation>
    <scope>NUCLEOTIDE SEQUENCE</scope>
</reference>
<dbReference type="InterPro" id="IPR001254">
    <property type="entry name" value="Trypsin_dom"/>
</dbReference>
<dbReference type="Gene3D" id="2.90.10.10">
    <property type="entry name" value="Bulb-type lectin domain"/>
    <property type="match status" value="2"/>
</dbReference>
<feature type="signal peptide" evidence="4">
    <location>
        <begin position="1"/>
        <end position="15"/>
    </location>
</feature>
<dbReference type="OrthoDB" id="565904at2759"/>
<evidence type="ECO:0000256" key="2">
    <source>
        <dbReference type="ARBA" id="ARBA00023180"/>
    </source>
</evidence>
<dbReference type="Pfam" id="PF00089">
    <property type="entry name" value="Trypsin"/>
    <property type="match status" value="1"/>
</dbReference>
<dbReference type="InterPro" id="IPR012674">
    <property type="entry name" value="Calycin"/>
</dbReference>
<name>A0A9N9WRZ7_9DIPT</name>
<organism evidence="7 8">
    <name type="scientific">Chironomus riparius</name>
    <dbReference type="NCBI Taxonomy" id="315576"/>
    <lineage>
        <taxon>Eukaryota</taxon>
        <taxon>Metazoa</taxon>
        <taxon>Ecdysozoa</taxon>
        <taxon>Arthropoda</taxon>
        <taxon>Hexapoda</taxon>
        <taxon>Insecta</taxon>
        <taxon>Pterygota</taxon>
        <taxon>Neoptera</taxon>
        <taxon>Endopterygota</taxon>
        <taxon>Diptera</taxon>
        <taxon>Nematocera</taxon>
        <taxon>Chironomoidea</taxon>
        <taxon>Chironomidae</taxon>
        <taxon>Chironominae</taxon>
        <taxon>Chironomus</taxon>
    </lineage>
</organism>
<proteinExistence type="inferred from homology"/>
<dbReference type="PANTHER" id="PTHR24256">
    <property type="entry name" value="TRYPTASE-RELATED"/>
    <property type="match status" value="1"/>
</dbReference>
<evidence type="ECO:0000259" key="6">
    <source>
        <dbReference type="PROSITE" id="PS50927"/>
    </source>
</evidence>